<dbReference type="Proteomes" id="UP001546774">
    <property type="component" value="Unassembled WGS sequence"/>
</dbReference>
<name>A0ABV1H7D0_9FIRM</name>
<dbReference type="CDD" id="cd04692">
    <property type="entry name" value="NUDIX_Hydrolase"/>
    <property type="match status" value="1"/>
</dbReference>
<evidence type="ECO:0000313" key="3">
    <source>
        <dbReference type="Proteomes" id="UP001546774"/>
    </source>
</evidence>
<accession>A0ABV1H7D0</accession>
<protein>
    <submittedName>
        <fullName evidence="2">NUDIX domain-containing protein</fullName>
    </submittedName>
</protein>
<reference evidence="2" key="1">
    <citation type="submission" date="2024-03" db="EMBL/GenBank/DDBJ databases">
        <title>Human intestinal bacterial collection.</title>
        <authorList>
            <person name="Pauvert C."/>
            <person name="Hitch T.C.A."/>
            <person name="Clavel T."/>
        </authorList>
    </citation>
    <scope>NUCLEOTIDE SEQUENCE [LARGE SCALE GENOMIC DNA]</scope>
    <source>
        <strain evidence="2">CLA-AA-H89B</strain>
    </source>
</reference>
<sequence length="185" mass="21357">MEYLDIRTENGELTGEIKERTQVHTDGDIHGTSHVWLVRYTDKNKKKFDILLQKRAATKDAYAGCYDISSAGHIPAGQDYLESAVRELEEELGIKADPEKLKFIGMHDGTMEAVFDGKPFKNHELSAVYIYDEPVKDSDFKLQEEEVESVRWIDFDECKNKLWTGEIRNCIFESEFKMLEKAIRG</sequence>
<dbReference type="PROSITE" id="PS51462">
    <property type="entry name" value="NUDIX"/>
    <property type="match status" value="1"/>
</dbReference>
<dbReference type="InterPro" id="IPR000086">
    <property type="entry name" value="NUDIX_hydrolase_dom"/>
</dbReference>
<gene>
    <name evidence="2" type="ORF">WMO37_09750</name>
</gene>
<evidence type="ECO:0000259" key="1">
    <source>
        <dbReference type="PROSITE" id="PS51462"/>
    </source>
</evidence>
<dbReference type="EMBL" id="JBBMFS010000007">
    <property type="protein sequence ID" value="MEQ2555287.1"/>
    <property type="molecule type" value="Genomic_DNA"/>
</dbReference>
<feature type="domain" description="Nudix hydrolase" evidence="1">
    <location>
        <begin position="28"/>
        <end position="175"/>
    </location>
</feature>
<dbReference type="PANTHER" id="PTHR10885">
    <property type="entry name" value="ISOPENTENYL-DIPHOSPHATE DELTA-ISOMERASE"/>
    <property type="match status" value="1"/>
</dbReference>
<comment type="caution">
    <text evidence="2">The sequence shown here is derived from an EMBL/GenBank/DDBJ whole genome shotgun (WGS) entry which is preliminary data.</text>
</comment>
<proteinExistence type="predicted"/>
<evidence type="ECO:0000313" key="2">
    <source>
        <dbReference type="EMBL" id="MEQ2555287.1"/>
    </source>
</evidence>
<keyword evidence="3" id="KW-1185">Reference proteome</keyword>
<dbReference type="Pfam" id="PF00293">
    <property type="entry name" value="NUDIX"/>
    <property type="match status" value="1"/>
</dbReference>
<dbReference type="PANTHER" id="PTHR10885:SF20">
    <property type="entry name" value="NUDIX HYDROLASE DOMAIN-CONTAINING PROTEIN"/>
    <property type="match status" value="1"/>
</dbReference>
<organism evidence="2 3">
    <name type="scientific">Lachnospira intestinalis</name>
    <dbReference type="NCBI Taxonomy" id="3133158"/>
    <lineage>
        <taxon>Bacteria</taxon>
        <taxon>Bacillati</taxon>
        <taxon>Bacillota</taxon>
        <taxon>Clostridia</taxon>
        <taxon>Lachnospirales</taxon>
        <taxon>Lachnospiraceae</taxon>
        <taxon>Lachnospira</taxon>
    </lineage>
</organism>
<dbReference type="InterPro" id="IPR015797">
    <property type="entry name" value="NUDIX_hydrolase-like_dom_sf"/>
</dbReference>
<dbReference type="SUPFAM" id="SSF55811">
    <property type="entry name" value="Nudix"/>
    <property type="match status" value="1"/>
</dbReference>
<dbReference type="Gene3D" id="3.90.79.10">
    <property type="entry name" value="Nucleoside Triphosphate Pyrophosphohydrolase"/>
    <property type="match status" value="1"/>
</dbReference>